<feature type="domain" description="FAR1" evidence="1">
    <location>
        <begin position="11"/>
        <end position="97"/>
    </location>
</feature>
<evidence type="ECO:0000313" key="3">
    <source>
        <dbReference type="Proteomes" id="UP000315295"/>
    </source>
</evidence>
<evidence type="ECO:0000313" key="2">
    <source>
        <dbReference type="EMBL" id="TQE14038.1"/>
    </source>
</evidence>
<sequence>MEFDSLDEDYDFYNGYAITIGFGIRKHSSKKGSGDEGLVTKEFVCCKQRKKVDANLNPIGKGDKADARSDCKATVALLKPNGRDKFVVPVFIEQNYHVASGGIRNSSCIPKDMYNVEWNLRAHLMSMMQKCLTSILRMRKRKTSHSISRWKLTKPEY</sequence>
<protein>
    <recommendedName>
        <fullName evidence="1">FAR1 domain-containing protein</fullName>
    </recommendedName>
</protein>
<evidence type="ECO:0000259" key="1">
    <source>
        <dbReference type="Pfam" id="PF03101"/>
    </source>
</evidence>
<dbReference type="EMBL" id="VIEB01000006">
    <property type="protein sequence ID" value="TQE14038.1"/>
    <property type="molecule type" value="Genomic_DNA"/>
</dbReference>
<keyword evidence="3" id="KW-1185">Reference proteome</keyword>
<comment type="caution">
    <text evidence="2">The sequence shown here is derived from an EMBL/GenBank/DDBJ whole genome shotgun (WGS) entry which is preliminary data.</text>
</comment>
<dbReference type="InterPro" id="IPR004330">
    <property type="entry name" value="FAR1_DNA_bnd_dom"/>
</dbReference>
<accession>A0A540NSM1</accession>
<reference evidence="2 3" key="1">
    <citation type="journal article" date="2019" name="G3 (Bethesda)">
        <title>Sequencing of a Wild Apple (Malus baccata) Genome Unravels the Differences Between Cultivated and Wild Apple Species Regarding Disease Resistance and Cold Tolerance.</title>
        <authorList>
            <person name="Chen X."/>
        </authorList>
    </citation>
    <scope>NUCLEOTIDE SEQUENCE [LARGE SCALE GENOMIC DNA]</scope>
    <source>
        <strain evidence="3">cv. Shandingzi</strain>
        <tissue evidence="2">Leaves</tissue>
    </source>
</reference>
<organism evidence="2 3">
    <name type="scientific">Malus baccata</name>
    <name type="common">Siberian crab apple</name>
    <name type="synonym">Pyrus baccata</name>
    <dbReference type="NCBI Taxonomy" id="106549"/>
    <lineage>
        <taxon>Eukaryota</taxon>
        <taxon>Viridiplantae</taxon>
        <taxon>Streptophyta</taxon>
        <taxon>Embryophyta</taxon>
        <taxon>Tracheophyta</taxon>
        <taxon>Spermatophyta</taxon>
        <taxon>Magnoliopsida</taxon>
        <taxon>eudicotyledons</taxon>
        <taxon>Gunneridae</taxon>
        <taxon>Pentapetalae</taxon>
        <taxon>rosids</taxon>
        <taxon>fabids</taxon>
        <taxon>Rosales</taxon>
        <taxon>Rosaceae</taxon>
        <taxon>Amygdaloideae</taxon>
        <taxon>Maleae</taxon>
        <taxon>Malus</taxon>
    </lineage>
</organism>
<name>A0A540NSM1_MALBA</name>
<gene>
    <name evidence="2" type="ORF">C1H46_000332</name>
</gene>
<dbReference type="Pfam" id="PF03101">
    <property type="entry name" value="FAR1"/>
    <property type="match status" value="1"/>
</dbReference>
<proteinExistence type="predicted"/>
<dbReference type="AlphaFoldDB" id="A0A540NSM1"/>
<dbReference type="PANTHER" id="PTHR46328">
    <property type="entry name" value="FAR-RED IMPAIRED RESPONSIVE (FAR1) FAMILY PROTEIN-RELATED"/>
    <property type="match status" value="1"/>
</dbReference>
<dbReference type="Proteomes" id="UP000315295">
    <property type="component" value="Unassembled WGS sequence"/>
</dbReference>